<evidence type="ECO:0000313" key="5">
    <source>
        <dbReference type="Proteomes" id="UP000234865"/>
    </source>
</evidence>
<feature type="compositionally biased region" description="Basic and acidic residues" evidence="2">
    <location>
        <begin position="38"/>
        <end position="47"/>
    </location>
</feature>
<reference evidence="5" key="1">
    <citation type="submission" date="2016-08" db="EMBL/GenBank/DDBJ databases">
        <title>Comparative genomics of Lactococcus lactis strain WFLU12 isolated from the gastrointestinal tract of wild olive flounder (Paralichythys olivaceus).</title>
        <authorList>
            <person name="Nguyen T.L."/>
            <person name="Kim D.-H."/>
        </authorList>
    </citation>
    <scope>NUCLEOTIDE SEQUENCE [LARGE SCALE GENOMIC DNA]</scope>
    <source>
        <strain evidence="5">WFLU12</strain>
    </source>
</reference>
<keyword evidence="3" id="KW-1133">Transmembrane helix</keyword>
<evidence type="ECO:0000256" key="2">
    <source>
        <dbReference type="SAM" id="MobiDB-lite"/>
    </source>
</evidence>
<name>A0A2N5WB80_LACLL</name>
<dbReference type="EMBL" id="PKRZ01000001">
    <property type="protein sequence ID" value="PLW59474.1"/>
    <property type="molecule type" value="Genomic_DNA"/>
</dbReference>
<proteinExistence type="predicted"/>
<feature type="region of interest" description="Disordered" evidence="2">
    <location>
        <begin position="34"/>
        <end position="82"/>
    </location>
</feature>
<dbReference type="InterPro" id="IPR024418">
    <property type="entry name" value="DUF3862"/>
</dbReference>
<dbReference type="RefSeq" id="WP_095586453.1">
    <property type="nucleotide sequence ID" value="NZ_PKRZ01000001.1"/>
</dbReference>
<feature type="compositionally biased region" description="Low complexity" evidence="2">
    <location>
        <begin position="48"/>
        <end position="73"/>
    </location>
</feature>
<dbReference type="Proteomes" id="UP000234865">
    <property type="component" value="Unassembled WGS sequence"/>
</dbReference>
<keyword evidence="3" id="KW-0812">Transmembrane</keyword>
<feature type="transmembrane region" description="Helical" evidence="3">
    <location>
        <begin position="17"/>
        <end position="36"/>
    </location>
</feature>
<keyword evidence="3" id="KW-0472">Membrane</keyword>
<evidence type="ECO:0000256" key="3">
    <source>
        <dbReference type="SAM" id="Phobius"/>
    </source>
</evidence>
<sequence>MENGKTPKAKKPIYKRIWFWVVVVIVVAVIGSALGGGGKDKDKDSSDSKSTATSKSSSQAKTSSSSSSSSSSSEKPKSGWTQEIYDSITSAQTNFNDDGTMTYSGGTSYAEIEAKVGKPDTTSESSIGDQTTVLANWTSISWLKGETQSITIQYDKATGQITSKSKFNS</sequence>
<comment type="caution">
    <text evidence="4">The sequence shown here is derived from an EMBL/GenBank/DDBJ whole genome shotgun (WGS) entry which is preliminary data.</text>
</comment>
<evidence type="ECO:0000256" key="1">
    <source>
        <dbReference type="ARBA" id="ARBA00022729"/>
    </source>
</evidence>
<organism evidence="4 5">
    <name type="scientific">Lactococcus lactis subsp. lactis</name>
    <name type="common">Streptococcus lactis</name>
    <dbReference type="NCBI Taxonomy" id="1360"/>
    <lineage>
        <taxon>Bacteria</taxon>
        <taxon>Bacillati</taxon>
        <taxon>Bacillota</taxon>
        <taxon>Bacilli</taxon>
        <taxon>Lactobacillales</taxon>
        <taxon>Streptococcaceae</taxon>
        <taxon>Lactococcus</taxon>
    </lineage>
</organism>
<dbReference type="InterPro" id="IPR037873">
    <property type="entry name" value="BamE-like"/>
</dbReference>
<evidence type="ECO:0000313" key="4">
    <source>
        <dbReference type="EMBL" id="PLW59474.1"/>
    </source>
</evidence>
<dbReference type="Pfam" id="PF12978">
    <property type="entry name" value="DUF3862"/>
    <property type="match status" value="1"/>
</dbReference>
<keyword evidence="1" id="KW-0732">Signal</keyword>
<dbReference type="AlphaFoldDB" id="A0A2N5WB80"/>
<evidence type="ECO:0008006" key="6">
    <source>
        <dbReference type="Google" id="ProtNLM"/>
    </source>
</evidence>
<protein>
    <recommendedName>
        <fullName evidence="6">DUF3862 domain-containing protein</fullName>
    </recommendedName>
</protein>
<dbReference type="Gene3D" id="3.30.1450.10">
    <property type="match status" value="1"/>
</dbReference>
<gene>
    <name evidence="4" type="ORF">CYU10_000340</name>
</gene>
<accession>A0A2N5WB80</accession>